<evidence type="ECO:0000313" key="2">
    <source>
        <dbReference type="Proteomes" id="UP000001937"/>
    </source>
</evidence>
<dbReference type="Proteomes" id="UP000001937">
    <property type="component" value="Chromosome"/>
</dbReference>
<dbReference type="STRING" id="106370.Francci3_2972"/>
<gene>
    <name evidence="1" type="ordered locus">Francci3_2972</name>
</gene>
<dbReference type="OrthoDB" id="4121322at2"/>
<protein>
    <recommendedName>
        <fullName evidence="3">Transposase</fullName>
    </recommendedName>
</protein>
<dbReference type="KEGG" id="fra:Francci3_2972"/>
<accession>Q2J8R3</accession>
<keyword evidence="2" id="KW-1185">Reference proteome</keyword>
<evidence type="ECO:0000313" key="1">
    <source>
        <dbReference type="EMBL" id="ABD12329.1"/>
    </source>
</evidence>
<evidence type="ECO:0008006" key="3">
    <source>
        <dbReference type="Google" id="ProtNLM"/>
    </source>
</evidence>
<organism evidence="1 2">
    <name type="scientific">Frankia casuarinae (strain DSM 45818 / CECT 9043 / HFP020203 / CcI3)</name>
    <dbReference type="NCBI Taxonomy" id="106370"/>
    <lineage>
        <taxon>Bacteria</taxon>
        <taxon>Bacillati</taxon>
        <taxon>Actinomycetota</taxon>
        <taxon>Actinomycetes</taxon>
        <taxon>Frankiales</taxon>
        <taxon>Frankiaceae</taxon>
        <taxon>Frankia</taxon>
    </lineage>
</organism>
<sequence>MAVVAAATATPPGPAVTWTHAAISAQVAGTVFAPISASQVGRILAGLDLKPHKVTGWLTRHRADGGGSPVPRW</sequence>
<dbReference type="HOGENOM" id="CLU_2699332_0_0_11"/>
<name>Q2J8R3_FRACC</name>
<dbReference type="EMBL" id="CP000249">
    <property type="protein sequence ID" value="ABD12329.1"/>
    <property type="molecule type" value="Genomic_DNA"/>
</dbReference>
<reference evidence="1 2" key="1">
    <citation type="journal article" date="2007" name="Genome Res.">
        <title>Genome characteristics of facultatively symbiotic Frankia sp. strains reflect host range and host plant biogeography.</title>
        <authorList>
            <person name="Normand P."/>
            <person name="Lapierre P."/>
            <person name="Tisa L.S."/>
            <person name="Gogarten J.P."/>
            <person name="Alloisio N."/>
            <person name="Bagnarol E."/>
            <person name="Bassi C.A."/>
            <person name="Berry A.M."/>
            <person name="Bickhart D.M."/>
            <person name="Choisne N."/>
            <person name="Couloux A."/>
            <person name="Cournoyer B."/>
            <person name="Cruveiller S."/>
            <person name="Daubin V."/>
            <person name="Demange N."/>
            <person name="Francino M.P."/>
            <person name="Goltsman E."/>
            <person name="Huang Y."/>
            <person name="Kopp O.R."/>
            <person name="Labarre L."/>
            <person name="Lapidus A."/>
            <person name="Lavire C."/>
            <person name="Marechal J."/>
            <person name="Martinez M."/>
            <person name="Mastronunzio J.E."/>
            <person name="Mullin B.C."/>
            <person name="Niemann J."/>
            <person name="Pujic P."/>
            <person name="Rawnsley T."/>
            <person name="Rouy Z."/>
            <person name="Schenowitz C."/>
            <person name="Sellstedt A."/>
            <person name="Tavares F."/>
            <person name="Tomkins J.P."/>
            <person name="Vallenet D."/>
            <person name="Valverde C."/>
            <person name="Wall L.G."/>
            <person name="Wang Y."/>
            <person name="Medigue C."/>
            <person name="Benson D.R."/>
        </authorList>
    </citation>
    <scope>NUCLEOTIDE SEQUENCE [LARGE SCALE GENOMIC DNA]</scope>
    <source>
        <strain evidence="2">DSM 45818 / CECT 9043 / CcI3</strain>
    </source>
</reference>
<dbReference type="AlphaFoldDB" id="Q2J8R3"/>
<dbReference type="RefSeq" id="WP_011437357.1">
    <property type="nucleotide sequence ID" value="NC_007777.1"/>
</dbReference>
<proteinExistence type="predicted"/>